<organism evidence="4 5">
    <name type="scientific">Saxophila tyrrhenica</name>
    <dbReference type="NCBI Taxonomy" id="1690608"/>
    <lineage>
        <taxon>Eukaryota</taxon>
        <taxon>Fungi</taxon>
        <taxon>Dikarya</taxon>
        <taxon>Ascomycota</taxon>
        <taxon>Pezizomycotina</taxon>
        <taxon>Dothideomycetes</taxon>
        <taxon>Dothideomycetidae</taxon>
        <taxon>Mycosphaerellales</taxon>
        <taxon>Extremaceae</taxon>
        <taxon>Saxophila</taxon>
    </lineage>
</organism>
<feature type="region of interest" description="Disordered" evidence="2">
    <location>
        <begin position="1051"/>
        <end position="1071"/>
    </location>
</feature>
<dbReference type="InterPro" id="IPR000219">
    <property type="entry name" value="DH_dom"/>
</dbReference>
<dbReference type="EMBL" id="JAVRRT010000017">
    <property type="protein sequence ID" value="KAK5165231.1"/>
    <property type="molecule type" value="Genomic_DNA"/>
</dbReference>
<keyword evidence="5" id="KW-1185">Reference proteome</keyword>
<dbReference type="PROSITE" id="PS50010">
    <property type="entry name" value="DH_2"/>
    <property type="match status" value="1"/>
</dbReference>
<dbReference type="InterPro" id="IPR051492">
    <property type="entry name" value="Dynamin-Rho_GEF"/>
</dbReference>
<dbReference type="GeneID" id="89930661"/>
<name>A0AAV9NYQ9_9PEZI</name>
<comment type="caution">
    <text evidence="4">The sequence shown here is derived from an EMBL/GenBank/DDBJ whole genome shotgun (WGS) entry which is preliminary data.</text>
</comment>
<dbReference type="PANTHER" id="PTHR22834:SF21">
    <property type="entry name" value="GUANYL NUCLEOTIDE EXCHANGE FACTOR, PUTATIVE (AFU_ORTHOLOGUE AFUA_5G11890)-RELATED"/>
    <property type="match status" value="1"/>
</dbReference>
<evidence type="ECO:0000259" key="3">
    <source>
        <dbReference type="PROSITE" id="PS50010"/>
    </source>
</evidence>
<evidence type="ECO:0000256" key="2">
    <source>
        <dbReference type="SAM" id="MobiDB-lite"/>
    </source>
</evidence>
<accession>A0AAV9NYQ9</accession>
<dbReference type="GO" id="GO:0032955">
    <property type="term" value="P:regulation of division septum assembly"/>
    <property type="evidence" value="ECO:0007669"/>
    <property type="project" value="TreeGrafter"/>
</dbReference>
<dbReference type="Pfam" id="PF25351">
    <property type="entry name" value="PH_BUD3_C"/>
    <property type="match status" value="1"/>
</dbReference>
<evidence type="ECO:0000313" key="5">
    <source>
        <dbReference type="Proteomes" id="UP001337655"/>
    </source>
</evidence>
<sequence>MATVIPAPPALSGDLFLFHTTDPLLANSPVLVFHGPAASIGATSSRIQVHIFTAAGYASYARLAVSPNSPLYSAVSNLPREEQGDEVVRGIAFGLKKYFNELDEGVKRTWCKEAKAPSPAALFGNDHIAILASRMTRIDNVDEVIREVGVAFGEMKCSWLDADVVLPAGSIKASQRSAGSAGLEEFDESQGLAQRYGRYAELVDSLGDLVFMPTSKMRRAPSKSTSVGRTASFLRHQKETVRKELNELLDTEVNYVDRINELAELSSRLGGSEASQLRGVFPASIADIARLNSEFLTDLKQIFEATETTALQDIEAMEDIQPSAQQARQDFVADTQGVGAIAKCLCDWFPKFSEAYSNYMQSQASATALLRDILKTGDPSVVASLQDVGEQKLTSLLIEPVQRLPRYNLYIDTIAKQLPVRHPAIKPLLKARDMITEICDHGGSELEGISLQEKLKGRVSAWPSGSTALGRLVTATDFVELAPPYASESCDADRGILLVFTDSIVMLEKRGSESVSAKALLTELDSGHGPMRQMHGRPHTPHDLTFVRRVQLDAVQLVEAQDGKCIQLLTMFKLDGAVYPPQLPMVDSCQILRIEGFYERKLERLVEEVTKARIEGRFSEAEREAAKWEVRASDPSADTASLLSAIFEDSNHEHVSTRTSTAPIRLIVDIDRHAQRPRATEDGIRTIMAASLSRDGTWRLTIESVDGKAAPESVNTSQVVSALRRQLTTLSSFRYTIEQSSMTSALLAKHGAILQTLNLQAAAADDDAVSVNSRSERTSRPKSPKKFLSSFLSSTGPGSQPPAFLKKDLPPLPPPSRLPSVQSNTSTMKPPSLPPSRDSRPPSRDPPTLKSMTSMRSMEPLASPHKKLEETLATYMLALQARKGNIVGRSLKMRATADELAVNELYNSVLEDPNMMVFAAQATVDVLFAAFEKFLNVAWREQMGQILPFSTLQEIQSKAETLFPAEFDQYFKVTIGQLSPQNQRAFKGIMKLLADLLDGTGNDGDRGILTAAFAEVLVTEGNPHDYIALIDRFVDDPDTYFGEPLEEVSKTTEAGFNPHKRARSVNSASISSNTSSLRKKFGLGLSRENSKSEQDSKMASVWRTLSKSTRGEASPANSISRGTLHRSQSTDMDARDVPSRPVSQDGSPTHKTNYFGEDLSFNGTTSALNLGLSTIGEHPSFIPTQPPRKKRRSSLSDLKALEAAQQASPKPAWSPQAARRPPTAPRYLDEKSLPNSPVPSTPSSKGGSGRFGSPTRETPRSRLPSSFRKENSPGPSKALAPTPEQRPKSSGAKLDEVTITARPLSNIPTLTPKPLTLHKSHTSPPPRNGLAERPGAGNIVKKPSPKPDKSDMPMASGTTTTDAGSPKKLRMQSPQKLRERLQNEQSALAATHTSLQDELTKIGDELTSTPSRIGSVRAPGSHSRTKSTPSAYNPPANMDIAQRVLKLEGSLPTQMEGLNDRLSSIQNDLSSSLAVSEAKCKKLDELYREANSENEALYARFNDELGRILKAVKGGEGVEELKRQVREGREENGRLKRELGRVRRENVGLRAQLKE</sequence>
<dbReference type="SUPFAM" id="SSF48065">
    <property type="entry name" value="DBL homology domain (DH-domain)"/>
    <property type="match status" value="1"/>
</dbReference>
<feature type="compositionally biased region" description="Polar residues" evidence="2">
    <location>
        <begin position="1115"/>
        <end position="1131"/>
    </location>
</feature>
<dbReference type="PANTHER" id="PTHR22834">
    <property type="entry name" value="NUCLEAR FUSION PROTEIN FUS2"/>
    <property type="match status" value="1"/>
</dbReference>
<feature type="region of interest" description="Disordered" evidence="2">
    <location>
        <begin position="763"/>
        <end position="863"/>
    </location>
</feature>
<dbReference type="GO" id="GO:0005085">
    <property type="term" value="F:guanyl-nucleotide exchange factor activity"/>
    <property type="evidence" value="ECO:0007669"/>
    <property type="project" value="InterPro"/>
</dbReference>
<dbReference type="GO" id="GO:0005737">
    <property type="term" value="C:cytoplasm"/>
    <property type="evidence" value="ECO:0007669"/>
    <property type="project" value="TreeGrafter"/>
</dbReference>
<proteinExistence type="predicted"/>
<dbReference type="InterPro" id="IPR057454">
    <property type="entry name" value="Bud3_C"/>
</dbReference>
<feature type="region of interest" description="Disordered" evidence="2">
    <location>
        <begin position="1083"/>
        <end position="1158"/>
    </location>
</feature>
<gene>
    <name evidence="4" type="ORF">LTR77_009329</name>
</gene>
<protein>
    <recommendedName>
        <fullName evidence="3">DH domain-containing protein</fullName>
    </recommendedName>
</protein>
<evidence type="ECO:0000313" key="4">
    <source>
        <dbReference type="EMBL" id="KAK5165231.1"/>
    </source>
</evidence>
<feature type="compositionally biased region" description="Polar residues" evidence="2">
    <location>
        <begin position="1141"/>
        <end position="1152"/>
    </location>
</feature>
<dbReference type="Gene3D" id="1.20.900.10">
    <property type="entry name" value="Dbl homology (DH) domain"/>
    <property type="match status" value="1"/>
</dbReference>
<keyword evidence="1" id="KW-0175">Coiled coil</keyword>
<dbReference type="InterPro" id="IPR035899">
    <property type="entry name" value="DBL_dom_sf"/>
</dbReference>
<feature type="compositionally biased region" description="Polar residues" evidence="2">
    <location>
        <begin position="820"/>
        <end position="829"/>
    </location>
</feature>
<feature type="domain" description="DH" evidence="3">
    <location>
        <begin position="240"/>
        <end position="445"/>
    </location>
</feature>
<reference evidence="4 5" key="1">
    <citation type="submission" date="2023-08" db="EMBL/GenBank/DDBJ databases">
        <title>Black Yeasts Isolated from many extreme environments.</title>
        <authorList>
            <person name="Coleine C."/>
            <person name="Stajich J.E."/>
            <person name="Selbmann L."/>
        </authorList>
    </citation>
    <scope>NUCLEOTIDE SEQUENCE [LARGE SCALE GENOMIC DNA]</scope>
    <source>
        <strain evidence="4 5">CCFEE 5935</strain>
    </source>
</reference>
<dbReference type="GO" id="GO:0031991">
    <property type="term" value="P:regulation of actomyosin contractile ring contraction"/>
    <property type="evidence" value="ECO:0007669"/>
    <property type="project" value="TreeGrafter"/>
</dbReference>
<feature type="coiled-coil region" evidence="1">
    <location>
        <begin position="1473"/>
        <end position="1545"/>
    </location>
</feature>
<feature type="region of interest" description="Disordered" evidence="2">
    <location>
        <begin position="1201"/>
        <end position="1386"/>
    </location>
</feature>
<dbReference type="RefSeq" id="XP_064655374.1">
    <property type="nucleotide sequence ID" value="XM_064806557.1"/>
</dbReference>
<evidence type="ECO:0000256" key="1">
    <source>
        <dbReference type="SAM" id="Coils"/>
    </source>
</evidence>
<feature type="region of interest" description="Disordered" evidence="2">
    <location>
        <begin position="1406"/>
        <end position="1436"/>
    </location>
</feature>
<dbReference type="Proteomes" id="UP001337655">
    <property type="component" value="Unassembled WGS sequence"/>
</dbReference>
<dbReference type="SMART" id="SM00325">
    <property type="entry name" value="RhoGEF"/>
    <property type="match status" value="1"/>
</dbReference>
<dbReference type="Pfam" id="PF00621">
    <property type="entry name" value="RhoGEF"/>
    <property type="match status" value="1"/>
</dbReference>